<name>A0A7I9YVR5_MYCBU</name>
<protein>
    <submittedName>
        <fullName evidence="2">Uncharacterized protein</fullName>
    </submittedName>
</protein>
<proteinExistence type="predicted"/>
<organism evidence="2 3">
    <name type="scientific">Mycobacterium bourgelatii</name>
    <dbReference type="NCBI Taxonomy" id="1273442"/>
    <lineage>
        <taxon>Bacteria</taxon>
        <taxon>Bacillati</taxon>
        <taxon>Actinomycetota</taxon>
        <taxon>Actinomycetes</taxon>
        <taxon>Mycobacteriales</taxon>
        <taxon>Mycobacteriaceae</taxon>
        <taxon>Mycobacterium</taxon>
    </lineage>
</organism>
<dbReference type="AlphaFoldDB" id="A0A7I9YVR5"/>
<sequence length="111" mass="12203">MTAALAEIVAVCWDCGGPCLTYKGSKHGWRCRACIDRYLDEAAAKADAYDERNRQQRIARSRNTMTSYQGGSADVSRVSAAADDRRRDDGLAAGRVVSASISEDKREDNDR</sequence>
<comment type="caution">
    <text evidence="2">The sequence shown here is derived from an EMBL/GenBank/DDBJ whole genome shotgun (WGS) entry which is preliminary data.</text>
</comment>
<evidence type="ECO:0000256" key="1">
    <source>
        <dbReference type="SAM" id="MobiDB-lite"/>
    </source>
</evidence>
<reference evidence="2 3" key="1">
    <citation type="journal article" date="2019" name="Emerg. Microbes Infect.">
        <title>Comprehensive subspecies identification of 175 nontuberculous mycobacteria species based on 7547 genomic profiles.</title>
        <authorList>
            <person name="Matsumoto Y."/>
            <person name="Kinjo T."/>
            <person name="Motooka D."/>
            <person name="Nabeya D."/>
            <person name="Jung N."/>
            <person name="Uechi K."/>
            <person name="Horii T."/>
            <person name="Iida T."/>
            <person name="Fujita J."/>
            <person name="Nakamura S."/>
        </authorList>
    </citation>
    <scope>NUCLEOTIDE SEQUENCE [LARGE SCALE GENOMIC DNA]</scope>
    <source>
        <strain evidence="2 3">JCM 30725</strain>
    </source>
</reference>
<accession>A0A7I9YVR5</accession>
<feature type="compositionally biased region" description="Basic and acidic residues" evidence="1">
    <location>
        <begin position="102"/>
        <end position="111"/>
    </location>
</feature>
<gene>
    <name evidence="2" type="ORF">MBOU_47090</name>
</gene>
<dbReference type="RefSeq" id="WP_163717282.1">
    <property type="nucleotide sequence ID" value="NZ_BLKZ01000001.1"/>
</dbReference>
<feature type="region of interest" description="Disordered" evidence="1">
    <location>
        <begin position="50"/>
        <end position="111"/>
    </location>
</feature>
<evidence type="ECO:0000313" key="3">
    <source>
        <dbReference type="Proteomes" id="UP000465360"/>
    </source>
</evidence>
<feature type="compositionally biased region" description="Polar residues" evidence="1">
    <location>
        <begin position="61"/>
        <end position="70"/>
    </location>
</feature>
<dbReference type="EMBL" id="BLKZ01000001">
    <property type="protein sequence ID" value="GFG92667.1"/>
    <property type="molecule type" value="Genomic_DNA"/>
</dbReference>
<keyword evidence="3" id="KW-1185">Reference proteome</keyword>
<dbReference type="Proteomes" id="UP000465360">
    <property type="component" value="Unassembled WGS sequence"/>
</dbReference>
<evidence type="ECO:0000313" key="2">
    <source>
        <dbReference type="EMBL" id="GFG92667.1"/>
    </source>
</evidence>
<feature type="compositionally biased region" description="Low complexity" evidence="1">
    <location>
        <begin position="71"/>
        <end position="81"/>
    </location>
</feature>